<organism evidence="1 2">
    <name type="scientific">Streblomastix strix</name>
    <dbReference type="NCBI Taxonomy" id="222440"/>
    <lineage>
        <taxon>Eukaryota</taxon>
        <taxon>Metamonada</taxon>
        <taxon>Preaxostyla</taxon>
        <taxon>Oxymonadida</taxon>
        <taxon>Streblomastigidae</taxon>
        <taxon>Streblomastix</taxon>
    </lineage>
</organism>
<proteinExistence type="predicted"/>
<accession>A0A5J4TF52</accession>
<feature type="non-terminal residue" evidence="1">
    <location>
        <position position="1"/>
    </location>
</feature>
<gene>
    <name evidence="1" type="ORF">EZS28_047366</name>
</gene>
<evidence type="ECO:0000313" key="1">
    <source>
        <dbReference type="EMBL" id="KAA6357106.1"/>
    </source>
</evidence>
<dbReference type="Proteomes" id="UP000324800">
    <property type="component" value="Unassembled WGS sequence"/>
</dbReference>
<comment type="caution">
    <text evidence="1">The sequence shown here is derived from an EMBL/GenBank/DDBJ whole genome shotgun (WGS) entry which is preliminary data.</text>
</comment>
<reference evidence="1 2" key="1">
    <citation type="submission" date="2019-03" db="EMBL/GenBank/DDBJ databases">
        <title>Single cell metagenomics reveals metabolic interactions within the superorganism composed of flagellate Streblomastix strix and complex community of Bacteroidetes bacteria on its surface.</title>
        <authorList>
            <person name="Treitli S.C."/>
            <person name="Kolisko M."/>
            <person name="Husnik F."/>
            <person name="Keeling P."/>
            <person name="Hampl V."/>
        </authorList>
    </citation>
    <scope>NUCLEOTIDE SEQUENCE [LARGE SCALE GENOMIC DNA]</scope>
    <source>
        <strain evidence="1">ST1C</strain>
    </source>
</reference>
<protein>
    <submittedName>
        <fullName evidence="1">Uncharacterized protein</fullName>
    </submittedName>
</protein>
<name>A0A5J4TF52_9EUKA</name>
<sequence length="262" mass="28963">LGGLKDSSGQSLLSSGILMGGIGSGINNNAQVIFSGIENGFIRPPFASIGSQNRGQGIISRASACEIRALTELIGPFGIEVICAMVETIAIPRLMDKIRRFMDDQQRIFDDIRKTKMNIDTHIVYGRQSSGQTITQSGQSNVGDVGGGEWKDVGSTIDKNLRQLYQQIEEVSKGLKGRECSEFIMPLIALGSATHLVEILRLNCSQFTVQRLSKPIHCFKAIATTSYIKLDARCYFVELVDYIVQNLHQQIIFRIITIFYLV</sequence>
<dbReference type="EMBL" id="SNRW01031908">
    <property type="protein sequence ID" value="KAA6357106.1"/>
    <property type="molecule type" value="Genomic_DNA"/>
</dbReference>
<dbReference type="AlphaFoldDB" id="A0A5J4TF52"/>
<evidence type="ECO:0000313" key="2">
    <source>
        <dbReference type="Proteomes" id="UP000324800"/>
    </source>
</evidence>